<dbReference type="InParanoid" id="A0A200Q667"/>
<evidence type="ECO:0000256" key="8">
    <source>
        <dbReference type="SAM" id="MobiDB-lite"/>
    </source>
</evidence>
<evidence type="ECO:0000256" key="1">
    <source>
        <dbReference type="ARBA" id="ARBA00004123"/>
    </source>
</evidence>
<dbReference type="Proteomes" id="UP000195402">
    <property type="component" value="Unassembled WGS sequence"/>
</dbReference>
<feature type="region of interest" description="Disordered" evidence="8">
    <location>
        <begin position="452"/>
        <end position="484"/>
    </location>
</feature>
<feature type="region of interest" description="Disordered" evidence="8">
    <location>
        <begin position="408"/>
        <end position="436"/>
    </location>
</feature>
<keyword evidence="4" id="KW-0238">DNA-binding</keyword>
<keyword evidence="3" id="KW-0805">Transcription regulation</keyword>
<dbReference type="InterPro" id="IPR045314">
    <property type="entry name" value="bZIP_plant_GBF1"/>
</dbReference>
<gene>
    <name evidence="10" type="ORF">BVC80_1707g75</name>
</gene>
<dbReference type="GO" id="GO:0005634">
    <property type="term" value="C:nucleus"/>
    <property type="evidence" value="ECO:0007669"/>
    <property type="project" value="UniProtKB-SubCell"/>
</dbReference>
<proteinExistence type="inferred from homology"/>
<evidence type="ECO:0000256" key="5">
    <source>
        <dbReference type="ARBA" id="ARBA00023163"/>
    </source>
</evidence>
<feature type="compositionally biased region" description="Polar residues" evidence="8">
    <location>
        <begin position="408"/>
        <end position="426"/>
    </location>
</feature>
<feature type="coiled-coil region" evidence="7">
    <location>
        <begin position="499"/>
        <end position="526"/>
    </location>
</feature>
<dbReference type="FunCoup" id="A0A200Q667">
    <property type="interactions" value="320"/>
</dbReference>
<dbReference type="CDD" id="cd14702">
    <property type="entry name" value="bZIP_plant_GBF1"/>
    <property type="match status" value="1"/>
</dbReference>
<dbReference type="AlphaFoldDB" id="A0A200Q667"/>
<dbReference type="InterPro" id="IPR004827">
    <property type="entry name" value="bZIP"/>
</dbReference>
<evidence type="ECO:0000256" key="3">
    <source>
        <dbReference type="ARBA" id="ARBA00023015"/>
    </source>
</evidence>
<dbReference type="EMBL" id="MVGT01002978">
    <property type="protein sequence ID" value="OVA05970.1"/>
    <property type="molecule type" value="Genomic_DNA"/>
</dbReference>
<feature type="domain" description="BZIP" evidence="9">
    <location>
        <begin position="179"/>
        <end position="242"/>
    </location>
</feature>
<feature type="region of interest" description="Disordered" evidence="8">
    <location>
        <begin position="1"/>
        <end position="20"/>
    </location>
</feature>
<evidence type="ECO:0000259" key="9">
    <source>
        <dbReference type="PROSITE" id="PS50217"/>
    </source>
</evidence>
<evidence type="ECO:0000256" key="7">
    <source>
        <dbReference type="SAM" id="Coils"/>
    </source>
</evidence>
<feature type="compositionally biased region" description="Basic residues" evidence="8">
    <location>
        <begin position="81"/>
        <end position="92"/>
    </location>
</feature>
<feature type="coiled-coil region" evidence="7">
    <location>
        <begin position="170"/>
        <end position="252"/>
    </location>
</feature>
<organism evidence="10 11">
    <name type="scientific">Macleaya cordata</name>
    <name type="common">Five-seeded plume-poppy</name>
    <name type="synonym">Bocconia cordata</name>
    <dbReference type="NCBI Taxonomy" id="56857"/>
    <lineage>
        <taxon>Eukaryota</taxon>
        <taxon>Viridiplantae</taxon>
        <taxon>Streptophyta</taxon>
        <taxon>Embryophyta</taxon>
        <taxon>Tracheophyta</taxon>
        <taxon>Spermatophyta</taxon>
        <taxon>Magnoliopsida</taxon>
        <taxon>Ranunculales</taxon>
        <taxon>Papaveraceae</taxon>
        <taxon>Papaveroideae</taxon>
        <taxon>Macleaya</taxon>
    </lineage>
</organism>
<comment type="similarity">
    <text evidence="2">Belongs to the bZIP family.</text>
</comment>
<dbReference type="GO" id="GO:0003700">
    <property type="term" value="F:DNA-binding transcription factor activity"/>
    <property type="evidence" value="ECO:0007669"/>
    <property type="project" value="InterPro"/>
</dbReference>
<comment type="subcellular location">
    <subcellularLocation>
        <location evidence="1">Nucleus</location>
    </subcellularLocation>
</comment>
<dbReference type="PANTHER" id="PTHR45967:SF28">
    <property type="entry name" value="BASIC-LEUCINE ZIPPER (BZIP) TRANSCRIPTION FACTOR FAMILY PROTEIN"/>
    <property type="match status" value="1"/>
</dbReference>
<evidence type="ECO:0000256" key="6">
    <source>
        <dbReference type="ARBA" id="ARBA00023242"/>
    </source>
</evidence>
<dbReference type="GO" id="GO:0043565">
    <property type="term" value="F:sequence-specific DNA binding"/>
    <property type="evidence" value="ECO:0007669"/>
    <property type="project" value="InterPro"/>
</dbReference>
<evidence type="ECO:0000313" key="10">
    <source>
        <dbReference type="EMBL" id="OVA05970.1"/>
    </source>
</evidence>
<keyword evidence="6" id="KW-0539">Nucleus</keyword>
<feature type="region of interest" description="Disordered" evidence="8">
    <location>
        <begin position="68"/>
        <end position="125"/>
    </location>
</feature>
<feature type="compositionally biased region" description="Polar residues" evidence="8">
    <location>
        <begin position="461"/>
        <end position="481"/>
    </location>
</feature>
<dbReference type="Pfam" id="PF00170">
    <property type="entry name" value="bZIP_1"/>
    <property type="match status" value="1"/>
</dbReference>
<dbReference type="PROSITE" id="PS50217">
    <property type="entry name" value="BZIP"/>
    <property type="match status" value="1"/>
</dbReference>
<protein>
    <submittedName>
        <fullName evidence="10">Basic-leucine zipper domain</fullName>
    </submittedName>
</protein>
<accession>A0A200Q667</accession>
<feature type="compositionally biased region" description="Polar residues" evidence="8">
    <location>
        <begin position="116"/>
        <end position="125"/>
    </location>
</feature>
<name>A0A200Q667_MACCD</name>
<dbReference type="STRING" id="56857.A0A200Q667"/>
<dbReference type="InterPro" id="IPR046347">
    <property type="entry name" value="bZIP_sf"/>
</dbReference>
<evidence type="ECO:0000256" key="2">
    <source>
        <dbReference type="ARBA" id="ARBA00007163"/>
    </source>
</evidence>
<comment type="caution">
    <text evidence="10">The sequence shown here is derived from an EMBL/GenBank/DDBJ whole genome shotgun (WGS) entry which is preliminary data.</text>
</comment>
<dbReference type="OMA" id="CWPSIVQ"/>
<evidence type="ECO:0000256" key="4">
    <source>
        <dbReference type="ARBA" id="ARBA00023125"/>
    </source>
</evidence>
<dbReference type="InterPro" id="IPR044827">
    <property type="entry name" value="GBF-like"/>
</dbReference>
<dbReference type="SMART" id="SM00338">
    <property type="entry name" value="BRLZ"/>
    <property type="match status" value="1"/>
</dbReference>
<keyword evidence="11" id="KW-1185">Reference proteome</keyword>
<keyword evidence="7" id="KW-0175">Coiled coil</keyword>
<evidence type="ECO:0000313" key="11">
    <source>
        <dbReference type="Proteomes" id="UP000195402"/>
    </source>
</evidence>
<sequence length="531" mass="58980">MAAEERVKAEDTEVSLENPNVDVERCSVSCPSSSSATISDSKWEADRMVKIELDAARALADFAELALLERENPSGESSSKWGHKGRRSKKRVKNEITAGDWGKNLESSKLKSSSSDLVQQERSVETQPWNKKVSRNVAVETIKAEQDSELPTATRLCPRNYVPFSGGRSKQQLTEEEKEARRLRRVLANRESARQTIRRRQAMCEELTKKAADLALHNESMKQEKELVMKEYQSLKDTNKQLKAQMARTKAETEETPSNMVEAPASSSETLPLHAYNRPPFTPFIWPSVVQPFSPVQTQTIAQNATRAQDPVAATSKLNPFHEHGNHSSANGQQTPFYILPCPWFFPFPDHGNQRHPHPLESCGLRDKQDDSFVGNLHDIGLSLKPMGSEESHQPSLCRKVITEASSSTEANYTDNFPESSIRLSTNGGGHSSSGHREGLVLVPAPLRSIKTESTVKSENELSQASTSKMESGSTAGSHVSSDFPETIQEASAYASKKLVDAAAAAAEARKRRKELTKLKNHHNRQLRLRC</sequence>
<dbReference type="OrthoDB" id="1928614at2759"/>
<reference evidence="10 11" key="1">
    <citation type="journal article" date="2017" name="Mol. Plant">
        <title>The Genome of Medicinal Plant Macleaya cordata Provides New Insights into Benzylisoquinoline Alkaloids Metabolism.</title>
        <authorList>
            <person name="Liu X."/>
            <person name="Liu Y."/>
            <person name="Huang P."/>
            <person name="Ma Y."/>
            <person name="Qing Z."/>
            <person name="Tang Q."/>
            <person name="Cao H."/>
            <person name="Cheng P."/>
            <person name="Zheng Y."/>
            <person name="Yuan Z."/>
            <person name="Zhou Y."/>
            <person name="Liu J."/>
            <person name="Tang Z."/>
            <person name="Zhuo Y."/>
            <person name="Zhang Y."/>
            <person name="Yu L."/>
            <person name="Huang J."/>
            <person name="Yang P."/>
            <person name="Peng Q."/>
            <person name="Zhang J."/>
            <person name="Jiang W."/>
            <person name="Zhang Z."/>
            <person name="Lin K."/>
            <person name="Ro D.K."/>
            <person name="Chen X."/>
            <person name="Xiong X."/>
            <person name="Shang Y."/>
            <person name="Huang S."/>
            <person name="Zeng J."/>
        </authorList>
    </citation>
    <scope>NUCLEOTIDE SEQUENCE [LARGE SCALE GENOMIC DNA]</scope>
    <source>
        <strain evidence="11">cv. BLH2017</strain>
        <tissue evidence="10">Root</tissue>
    </source>
</reference>
<keyword evidence="5" id="KW-0804">Transcription</keyword>
<dbReference type="SUPFAM" id="SSF57959">
    <property type="entry name" value="Leucine zipper domain"/>
    <property type="match status" value="1"/>
</dbReference>
<dbReference type="PANTHER" id="PTHR45967">
    <property type="entry name" value="G-BOX-BINDING FACTOR 3-RELATED"/>
    <property type="match status" value="1"/>
</dbReference>
<feature type="compositionally biased region" description="Basic and acidic residues" evidence="8">
    <location>
        <begin position="1"/>
        <end position="11"/>
    </location>
</feature>